<dbReference type="AlphaFoldDB" id="A0A501WMF3"/>
<evidence type="ECO:0000313" key="1">
    <source>
        <dbReference type="EMBL" id="TPE49520.1"/>
    </source>
</evidence>
<organism evidence="1 2">
    <name type="scientific">Amaricoccus solimangrovi</name>
    <dbReference type="NCBI Taxonomy" id="2589815"/>
    <lineage>
        <taxon>Bacteria</taxon>
        <taxon>Pseudomonadati</taxon>
        <taxon>Pseudomonadota</taxon>
        <taxon>Alphaproteobacteria</taxon>
        <taxon>Rhodobacterales</taxon>
        <taxon>Paracoccaceae</taxon>
        <taxon>Amaricoccus</taxon>
    </lineage>
</organism>
<accession>A0A501WMF3</accession>
<dbReference type="OrthoDB" id="9800027at2"/>
<reference evidence="1 2" key="1">
    <citation type="submission" date="2019-06" db="EMBL/GenBank/DDBJ databases">
        <title>A novel bacterium of genus Amaricoccus, isolated from marine sediment.</title>
        <authorList>
            <person name="Huang H."/>
            <person name="Mo K."/>
            <person name="Hu Y."/>
        </authorList>
    </citation>
    <scope>NUCLEOTIDE SEQUENCE [LARGE SCALE GENOMIC DNA]</scope>
    <source>
        <strain evidence="1 2">HB172011</strain>
    </source>
</reference>
<evidence type="ECO:0000313" key="2">
    <source>
        <dbReference type="Proteomes" id="UP000319255"/>
    </source>
</evidence>
<dbReference type="Proteomes" id="UP000319255">
    <property type="component" value="Unassembled WGS sequence"/>
</dbReference>
<dbReference type="EMBL" id="VFRP01000014">
    <property type="protein sequence ID" value="TPE49520.1"/>
    <property type="molecule type" value="Genomic_DNA"/>
</dbReference>
<proteinExistence type="predicted"/>
<dbReference type="InterPro" id="IPR025336">
    <property type="entry name" value="SCO4226-like"/>
</dbReference>
<gene>
    <name evidence="1" type="ORF">FJM51_14135</name>
</gene>
<comment type="caution">
    <text evidence="1">The sequence shown here is derived from an EMBL/GenBank/DDBJ whole genome shotgun (WGS) entry which is preliminary data.</text>
</comment>
<protein>
    <submittedName>
        <fullName evidence="1">DUF4242 domain-containing protein</fullName>
    </submittedName>
</protein>
<sequence>MQLYVIRRPSAWADLAELEAAGAKSARIGNEEMADQVRWIRSYVVHEPDGRIGTFCVYEARDGEAIREHARRVGMPGEEFYPVATTVIVRPDPVEAVPA</sequence>
<keyword evidence="2" id="KW-1185">Reference proteome</keyword>
<dbReference type="RefSeq" id="WP_140454784.1">
    <property type="nucleotide sequence ID" value="NZ_VFRP01000014.1"/>
</dbReference>
<name>A0A501WMF3_9RHOB</name>
<dbReference type="Pfam" id="PF14026">
    <property type="entry name" value="SCO4226-like"/>
    <property type="match status" value="1"/>
</dbReference>